<gene>
    <name evidence="9" type="ordered locus">Sta7437_0506</name>
</gene>
<dbReference type="RefSeq" id="WP_015191786.1">
    <property type="nucleotide sequence ID" value="NC_019748.1"/>
</dbReference>
<dbReference type="NCBIfam" id="TIGR03426">
    <property type="entry name" value="shape_MreD"/>
    <property type="match status" value="1"/>
</dbReference>
<protein>
    <submittedName>
        <fullName evidence="9">Rod shape-determining protein MreD</fullName>
    </submittedName>
</protein>
<comment type="similarity">
    <text evidence="2">Belongs to the MreD family.</text>
</comment>
<feature type="transmembrane region" description="Helical" evidence="8">
    <location>
        <begin position="112"/>
        <end position="133"/>
    </location>
</feature>
<evidence type="ECO:0000256" key="8">
    <source>
        <dbReference type="SAM" id="Phobius"/>
    </source>
</evidence>
<feature type="transmembrane region" description="Helical" evidence="8">
    <location>
        <begin position="145"/>
        <end position="168"/>
    </location>
</feature>
<evidence type="ECO:0000256" key="3">
    <source>
        <dbReference type="ARBA" id="ARBA00022475"/>
    </source>
</evidence>
<dbReference type="GO" id="GO:0005886">
    <property type="term" value="C:plasma membrane"/>
    <property type="evidence" value="ECO:0007669"/>
    <property type="project" value="UniProtKB-SubCell"/>
</dbReference>
<evidence type="ECO:0000256" key="5">
    <source>
        <dbReference type="ARBA" id="ARBA00022960"/>
    </source>
</evidence>
<evidence type="ECO:0000256" key="7">
    <source>
        <dbReference type="ARBA" id="ARBA00023136"/>
    </source>
</evidence>
<dbReference type="InterPro" id="IPR007227">
    <property type="entry name" value="Cell_shape_determining_MreD"/>
</dbReference>
<dbReference type="Proteomes" id="UP000010473">
    <property type="component" value="Chromosome"/>
</dbReference>
<evidence type="ECO:0000256" key="6">
    <source>
        <dbReference type="ARBA" id="ARBA00022989"/>
    </source>
</evidence>
<proteinExistence type="inferred from homology"/>
<keyword evidence="7 8" id="KW-0472">Membrane</keyword>
<organism evidence="9 10">
    <name type="scientific">Stanieria cyanosphaera (strain ATCC 29371 / PCC 7437)</name>
    <dbReference type="NCBI Taxonomy" id="111780"/>
    <lineage>
        <taxon>Bacteria</taxon>
        <taxon>Bacillati</taxon>
        <taxon>Cyanobacteriota</taxon>
        <taxon>Cyanophyceae</taxon>
        <taxon>Pleurocapsales</taxon>
        <taxon>Dermocarpellaceae</taxon>
        <taxon>Stanieria</taxon>
    </lineage>
</organism>
<dbReference type="AlphaFoldDB" id="K9XNL9"/>
<evidence type="ECO:0000313" key="9">
    <source>
        <dbReference type="EMBL" id="AFZ34113.1"/>
    </source>
</evidence>
<accession>K9XNL9</accession>
<comment type="subcellular location">
    <subcellularLocation>
        <location evidence="1">Cell membrane</location>
        <topology evidence="1">Multi-pass membrane protein</topology>
    </subcellularLocation>
</comment>
<evidence type="ECO:0000313" key="10">
    <source>
        <dbReference type="Proteomes" id="UP000010473"/>
    </source>
</evidence>
<keyword evidence="3" id="KW-1003">Cell membrane</keyword>
<dbReference type="HOGENOM" id="CLU_105759_0_0_3"/>
<dbReference type="EMBL" id="CP003653">
    <property type="protein sequence ID" value="AFZ34113.1"/>
    <property type="molecule type" value="Genomic_DNA"/>
</dbReference>
<name>K9XNL9_STAC7</name>
<evidence type="ECO:0000256" key="1">
    <source>
        <dbReference type="ARBA" id="ARBA00004651"/>
    </source>
</evidence>
<evidence type="ECO:0000256" key="4">
    <source>
        <dbReference type="ARBA" id="ARBA00022692"/>
    </source>
</evidence>
<keyword evidence="5" id="KW-0133">Cell shape</keyword>
<sequence length="181" mass="20735">MFNLTKTPNGFLQLLNGLIICTSVWLCSILVLLHLPGMKLLGMSPNWFLIWLVAWSVKRKVWQAAIAGLALGLIYDGMTTSEPSHILSFILVSVLTTKLNKQRYIGEDFISVALIVFFMAIMTETLLAIQSIWQSTLSLGVIWQNYWRIAIVSAVLSSLWAPALYFPLERWWEYVRQQERL</sequence>
<dbReference type="GO" id="GO:0008360">
    <property type="term" value="P:regulation of cell shape"/>
    <property type="evidence" value="ECO:0007669"/>
    <property type="project" value="UniProtKB-KW"/>
</dbReference>
<dbReference type="STRING" id="111780.Sta7437_0506"/>
<dbReference type="KEGG" id="scs:Sta7437_0506"/>
<keyword evidence="10" id="KW-1185">Reference proteome</keyword>
<keyword evidence="4 8" id="KW-0812">Transmembrane</keyword>
<keyword evidence="6 8" id="KW-1133">Transmembrane helix</keyword>
<dbReference type="Pfam" id="PF04093">
    <property type="entry name" value="MreD"/>
    <property type="match status" value="1"/>
</dbReference>
<evidence type="ECO:0000256" key="2">
    <source>
        <dbReference type="ARBA" id="ARBA00007776"/>
    </source>
</evidence>
<dbReference type="OrthoDB" id="458492at2"/>
<feature type="transmembrane region" description="Helical" evidence="8">
    <location>
        <begin position="12"/>
        <end position="33"/>
    </location>
</feature>
<dbReference type="eggNOG" id="COG2891">
    <property type="taxonomic scope" value="Bacteria"/>
</dbReference>
<reference evidence="10" key="1">
    <citation type="journal article" date="2013" name="Proc. Natl. Acad. Sci. U.S.A.">
        <title>Improving the coverage of the cyanobacterial phylum using diversity-driven genome sequencing.</title>
        <authorList>
            <person name="Shih P.M."/>
            <person name="Wu D."/>
            <person name="Latifi A."/>
            <person name="Axen S.D."/>
            <person name="Fewer D.P."/>
            <person name="Talla E."/>
            <person name="Calteau A."/>
            <person name="Cai F."/>
            <person name="Tandeau de Marsac N."/>
            <person name="Rippka R."/>
            <person name="Herdman M."/>
            <person name="Sivonen K."/>
            <person name="Coursin T."/>
            <person name="Laurent T."/>
            <person name="Goodwin L."/>
            <person name="Nolan M."/>
            <person name="Davenport K.W."/>
            <person name="Han C.S."/>
            <person name="Rubin E.M."/>
            <person name="Eisen J.A."/>
            <person name="Woyke T."/>
            <person name="Gugger M."/>
            <person name="Kerfeld C.A."/>
        </authorList>
    </citation>
    <scope>NUCLEOTIDE SEQUENCE [LARGE SCALE GENOMIC DNA]</scope>
    <source>
        <strain evidence="10">ATCC 29371 / PCC 7437</strain>
    </source>
</reference>